<dbReference type="InterPro" id="IPR036339">
    <property type="entry name" value="PUB-like_dom_sf"/>
</dbReference>
<dbReference type="SUPFAM" id="SSF46934">
    <property type="entry name" value="UBA-like"/>
    <property type="match status" value="1"/>
</dbReference>
<accession>A0A7S2HHP3</accession>
<sequence length="487" mass="52811">MFKKFTDRVTSAVSNGGAAIFGDEKVRRLESMGFTTEEARQALAATDGDVDRAAELLLVSRNNEERNTEGGGGGNGGTRRRTNPTRADDADEQMRRAMEESLKVEEERQFKAAAQASVSPPPSSAPQGEKKKAPKKKATAANRNNEAMTPAGRAAAERFDSSSQRFGTGATKTKKKATVATGKKSPIRQTNYGGGGGGTGVLNLKSSGLTTHHPNVKVPKKMQDKSKEEQILRCASRLKPHPPAVDTLIRALTAVRDDPSNPKFRRVNKNTAGYQRTLHNKPGAEDMLLAVNFRRVGTDELILDSSAVDPALLYLGISALEGVRESTEYKEAKQLINFEKEIREIQAGSDSSEEEAIKRANFLSKCPTEPADGRGALLQLNLGSEKVSRRFDGDDILADVLHWIGAHGSEIYEKIISREWCLVDLNRYPVAPIDCEKNQKKTLQYIGCWPSGVLGVRPSSEEWKSGANGDKAGSVRGLGAVSASLLH</sequence>
<evidence type="ECO:0000256" key="1">
    <source>
        <dbReference type="SAM" id="MobiDB-lite"/>
    </source>
</evidence>
<evidence type="ECO:0000313" key="3">
    <source>
        <dbReference type="EMBL" id="CAD9490822.1"/>
    </source>
</evidence>
<dbReference type="SMART" id="SM00165">
    <property type="entry name" value="UBA"/>
    <property type="match status" value="1"/>
</dbReference>
<gene>
    <name evidence="3" type="ORF">HTAM1171_LOCUS5599</name>
</gene>
<dbReference type="InterPro" id="IPR003903">
    <property type="entry name" value="UIM_dom"/>
</dbReference>
<dbReference type="Pfam" id="PF00627">
    <property type="entry name" value="UBA"/>
    <property type="match status" value="1"/>
</dbReference>
<protein>
    <recommendedName>
        <fullName evidence="2">UBA domain-containing protein</fullName>
    </recommendedName>
</protein>
<reference evidence="3" key="1">
    <citation type="submission" date="2021-01" db="EMBL/GenBank/DDBJ databases">
        <authorList>
            <person name="Corre E."/>
            <person name="Pelletier E."/>
            <person name="Niang G."/>
            <person name="Scheremetjew M."/>
            <person name="Finn R."/>
            <person name="Kale V."/>
            <person name="Holt S."/>
            <person name="Cochrane G."/>
            <person name="Meng A."/>
            <person name="Brown T."/>
            <person name="Cohen L."/>
        </authorList>
    </citation>
    <scope>NUCLEOTIDE SEQUENCE</scope>
    <source>
        <strain evidence="3">CCMP826</strain>
    </source>
</reference>
<dbReference type="SUPFAM" id="SSF143503">
    <property type="entry name" value="PUG domain-like"/>
    <property type="match status" value="1"/>
</dbReference>
<dbReference type="PROSITE" id="PS50330">
    <property type="entry name" value="UIM"/>
    <property type="match status" value="1"/>
</dbReference>
<feature type="region of interest" description="Disordered" evidence="1">
    <location>
        <begin position="57"/>
        <end position="196"/>
    </location>
</feature>
<dbReference type="Gene3D" id="1.20.58.2190">
    <property type="match status" value="1"/>
</dbReference>
<dbReference type="CDD" id="cd09212">
    <property type="entry name" value="PUB"/>
    <property type="match status" value="1"/>
</dbReference>
<organism evidence="3">
    <name type="scientific">Helicotheca tamesis</name>
    <dbReference type="NCBI Taxonomy" id="374047"/>
    <lineage>
        <taxon>Eukaryota</taxon>
        <taxon>Sar</taxon>
        <taxon>Stramenopiles</taxon>
        <taxon>Ochrophyta</taxon>
        <taxon>Bacillariophyta</taxon>
        <taxon>Mediophyceae</taxon>
        <taxon>Lithodesmiophycidae</taxon>
        <taxon>Lithodesmiales</taxon>
        <taxon>Lithodesmiaceae</taxon>
        <taxon>Helicotheca</taxon>
    </lineage>
</organism>
<feature type="compositionally biased region" description="Basic and acidic residues" evidence="1">
    <location>
        <begin position="86"/>
        <end position="110"/>
    </location>
</feature>
<dbReference type="CDD" id="cd14291">
    <property type="entry name" value="UBA1_NUB1_like"/>
    <property type="match status" value="1"/>
</dbReference>
<proteinExistence type="predicted"/>
<feature type="domain" description="UBA" evidence="2">
    <location>
        <begin position="21"/>
        <end position="60"/>
    </location>
</feature>
<dbReference type="InterPro" id="IPR015940">
    <property type="entry name" value="UBA"/>
</dbReference>
<dbReference type="Gene3D" id="1.10.8.10">
    <property type="entry name" value="DNA helicase RuvA subunit, C-terminal domain"/>
    <property type="match status" value="1"/>
</dbReference>
<dbReference type="EMBL" id="HBGV01009060">
    <property type="protein sequence ID" value="CAD9490822.1"/>
    <property type="molecule type" value="Transcribed_RNA"/>
</dbReference>
<dbReference type="PROSITE" id="PS50030">
    <property type="entry name" value="UBA"/>
    <property type="match status" value="1"/>
</dbReference>
<dbReference type="InterPro" id="IPR009060">
    <property type="entry name" value="UBA-like_sf"/>
</dbReference>
<name>A0A7S2HHP3_9STRA</name>
<evidence type="ECO:0000259" key="2">
    <source>
        <dbReference type="PROSITE" id="PS50030"/>
    </source>
</evidence>
<dbReference type="AlphaFoldDB" id="A0A7S2HHP3"/>